<dbReference type="InterPro" id="IPR007543">
    <property type="entry name" value="LptD_C"/>
</dbReference>
<protein>
    <recommendedName>
        <fullName evidence="1">LPS-assembly protein LptD</fullName>
    </recommendedName>
</protein>
<evidence type="ECO:0000256" key="1">
    <source>
        <dbReference type="HAMAP-Rule" id="MF_01411"/>
    </source>
</evidence>
<comment type="similarity">
    <text evidence="1">Belongs to the LptD family.</text>
</comment>
<keyword evidence="4" id="KW-1185">Reference proteome</keyword>
<keyword evidence="1" id="KW-0732">Signal</keyword>
<comment type="caution">
    <text evidence="1">Lacks conserved residue(s) required for the propagation of feature annotation.</text>
</comment>
<evidence type="ECO:0000259" key="2">
    <source>
        <dbReference type="Pfam" id="PF04453"/>
    </source>
</evidence>
<dbReference type="Pfam" id="PF04453">
    <property type="entry name" value="LptD"/>
    <property type="match status" value="1"/>
</dbReference>
<feature type="domain" description="LptD C-terminal" evidence="2">
    <location>
        <begin position="304"/>
        <end position="643"/>
    </location>
</feature>
<proteinExistence type="inferred from homology"/>
<dbReference type="EMBL" id="QEYD01000003">
    <property type="protein sequence ID" value="PWE30339.1"/>
    <property type="molecule type" value="Genomic_DNA"/>
</dbReference>
<dbReference type="InterPro" id="IPR020889">
    <property type="entry name" value="LipoPS_assembly_LptD"/>
</dbReference>
<dbReference type="GeneID" id="94364540"/>
<keyword evidence="1" id="KW-0472">Membrane</keyword>
<dbReference type="HAMAP" id="MF_01411">
    <property type="entry name" value="LPS_assembly_LptD"/>
    <property type="match status" value="1"/>
</dbReference>
<name>A0A2U2CET1_9RHOB</name>
<dbReference type="RefSeq" id="WP_109532483.1">
    <property type="nucleotide sequence ID" value="NZ_QEYD01000003.1"/>
</dbReference>
<comment type="subcellular location">
    <subcellularLocation>
        <location evidence="1">Cell outer membrane</location>
    </subcellularLocation>
</comment>
<dbReference type="PANTHER" id="PTHR30189:SF1">
    <property type="entry name" value="LPS-ASSEMBLY PROTEIN LPTD"/>
    <property type="match status" value="1"/>
</dbReference>
<dbReference type="AlphaFoldDB" id="A0A2U2CET1"/>
<dbReference type="GO" id="GO:0009279">
    <property type="term" value="C:cell outer membrane"/>
    <property type="evidence" value="ECO:0007669"/>
    <property type="project" value="UniProtKB-SubCell"/>
</dbReference>
<comment type="caution">
    <text evidence="3">The sequence shown here is derived from an EMBL/GenBank/DDBJ whole genome shotgun (WGS) entry which is preliminary data.</text>
</comment>
<comment type="subunit">
    <text evidence="1">Component of the lipopolysaccharide transport and assembly complex.</text>
</comment>
<dbReference type="OrthoDB" id="9760225at2"/>
<dbReference type="Proteomes" id="UP000244940">
    <property type="component" value="Unassembled WGS sequence"/>
</dbReference>
<dbReference type="GO" id="GO:0015920">
    <property type="term" value="P:lipopolysaccharide transport"/>
    <property type="evidence" value="ECO:0007669"/>
    <property type="project" value="InterPro"/>
</dbReference>
<comment type="function">
    <text evidence="1">Involved in the assembly of lipopolysaccharide (LPS) at the surface of the outer membrane.</text>
</comment>
<dbReference type="PANTHER" id="PTHR30189">
    <property type="entry name" value="LPS-ASSEMBLY PROTEIN"/>
    <property type="match status" value="1"/>
</dbReference>
<reference evidence="3 4" key="1">
    <citation type="submission" date="2018-05" db="EMBL/GenBank/DDBJ databases">
        <title>Pararhodobacter marina sp. nov., isolated from deep-sea water of the Indian Ocean.</title>
        <authorList>
            <person name="Lai Q.Sr."/>
            <person name="Liu X."/>
            <person name="Shao Z."/>
        </authorList>
    </citation>
    <scope>NUCLEOTIDE SEQUENCE [LARGE SCALE GENOMIC DNA]</scope>
    <source>
        <strain evidence="3 4">CIC4N-9</strain>
    </source>
</reference>
<gene>
    <name evidence="1" type="primary">lptD</name>
    <name evidence="3" type="ORF">C4N9_06540</name>
</gene>
<keyword evidence="1" id="KW-0998">Cell outer membrane</keyword>
<dbReference type="GO" id="GO:1990351">
    <property type="term" value="C:transporter complex"/>
    <property type="evidence" value="ECO:0007669"/>
    <property type="project" value="TreeGrafter"/>
</dbReference>
<dbReference type="GO" id="GO:0043165">
    <property type="term" value="P:Gram-negative-bacterium-type cell outer membrane assembly"/>
    <property type="evidence" value="ECO:0007669"/>
    <property type="project" value="UniProtKB-UniRule"/>
</dbReference>
<evidence type="ECO:0000313" key="4">
    <source>
        <dbReference type="Proteomes" id="UP000244940"/>
    </source>
</evidence>
<sequence length="741" mass="81086">MRIARAMNRIGGRIGNRATGAGLRSFALIGATLMATPAIVPATAALVASARPAAAQVPATLMADQVYVDEAGRLIATGAVEIWHGSIRMTAERVSYDRANDSLILNGPLTISDGPDTVLLADAAELSPSLRAGIVTSARLVLDQQFQISAARIERGTNRVSQMDQVLASSCPVCATNPTPLWEIRAERVIHDEPGGRLAFDHAQFRIAGVPVFYLPRLVLPAPGTNRLRGFLRPEFTMDSDLGFTAGIPYFIPLGERQDLTLTPRVSTEGMVSLGFRWRHASRRGGIEIGGQVSRDDLTAADLRGYGYVRALFHLQNDWVLTADVLAASDRTYLETYSITDDARLHGHVTLERIRRNEAQRLRALGFYSLRAGDINARQPNVALQAESEHHYTLGGGDLALSYGARGFERASTLDGRAGRDVARAHVELGWRRSGVLPGGLLATAALNGRVDHVRIDDDIRYLDPVTRGVAQAMVELRWPWMRVDSGGARHVIEPVVQVIGSERSGERLPNDDHTMPELDAGNLFAFHRYVGTDAPDDGSRVNAGLRWARHDPTSGWSTEALIGRIWRSEPLAGYHPAHLQPLGRATSDWLLAGRVSHTDGYAFTLRMAIDPETRNLSRGETNLSWTRGRTDLSTTYLYVPASRFEDRAVDLSEWSVDIGRRFGNGWSTTLGWDYDIGQNLFATARAGFAFVNECLSFELTMARRFVTATNPSSSTRFDMRVELLGIGGAAPSDAGRTCRT</sequence>
<dbReference type="InterPro" id="IPR050218">
    <property type="entry name" value="LptD"/>
</dbReference>
<accession>A0A2U2CET1</accession>
<organism evidence="3 4">
    <name type="scientific">Pararhodobacter marinus</name>
    <dbReference type="NCBI Taxonomy" id="2184063"/>
    <lineage>
        <taxon>Bacteria</taxon>
        <taxon>Pseudomonadati</taxon>
        <taxon>Pseudomonadota</taxon>
        <taxon>Alphaproteobacteria</taxon>
        <taxon>Rhodobacterales</taxon>
        <taxon>Paracoccaceae</taxon>
        <taxon>Pararhodobacter</taxon>
    </lineage>
</organism>
<evidence type="ECO:0000313" key="3">
    <source>
        <dbReference type="EMBL" id="PWE30339.1"/>
    </source>
</evidence>